<dbReference type="AlphaFoldDB" id="A0AA40I2L0"/>
<keyword evidence="3" id="KW-1185">Reference proteome</keyword>
<dbReference type="PANTHER" id="PTHR35542">
    <property type="entry name" value="COILED-COIL DOMAIN-CONTAINING PROTEIN 168"/>
    <property type="match status" value="1"/>
</dbReference>
<proteinExistence type="predicted"/>
<evidence type="ECO:0000313" key="2">
    <source>
        <dbReference type="EMBL" id="KAK1341891.1"/>
    </source>
</evidence>
<protein>
    <submittedName>
        <fullName evidence="2">Uncharacterized protein</fullName>
    </submittedName>
</protein>
<feature type="compositionally biased region" description="Polar residues" evidence="1">
    <location>
        <begin position="52"/>
        <end position="81"/>
    </location>
</feature>
<comment type="caution">
    <text evidence="2">The sequence shown here is derived from an EMBL/GenBank/DDBJ whole genome shotgun (WGS) entry which is preliminary data.</text>
</comment>
<dbReference type="Proteomes" id="UP001177744">
    <property type="component" value="Unassembled WGS sequence"/>
</dbReference>
<sequence length="246" mass="27811">MQLQSHDGEMYTCGDIILNAFSSAMPISFDMNVNNRIKVEIDEPWKMGFSHELQQQEQSPDGEQACCASSSNKRGRASNSMKKAKIPGGEAARWNTPHFSFNAPEMTEPLFVYPDGERMNSAREKVPESFATAQELQQQTLFTQQATKKNTNTNRIKRYKESNVLSPMPGKSIGESLMDTAQSGIPFGKSPRKELASSIPEREIRLQKDLPARNLEFSYFSRQLHLILKGKEMLHKSLSLELGKHR</sequence>
<reference evidence="2" key="1">
    <citation type="submission" date="2023-06" db="EMBL/GenBank/DDBJ databases">
        <title>Reference genome for the Northern bat (Eptesicus nilssonii), a most northern bat species.</title>
        <authorList>
            <person name="Laine V.N."/>
            <person name="Pulliainen A.T."/>
            <person name="Lilley T.M."/>
        </authorList>
    </citation>
    <scope>NUCLEOTIDE SEQUENCE</scope>
    <source>
        <strain evidence="2">BLF_Eptnil</strain>
        <tissue evidence="2">Kidney</tissue>
    </source>
</reference>
<accession>A0AA40I2L0</accession>
<gene>
    <name evidence="2" type="ORF">QTO34_016642</name>
</gene>
<feature type="region of interest" description="Disordered" evidence="1">
    <location>
        <begin position="52"/>
        <end position="88"/>
    </location>
</feature>
<name>A0AA40I2L0_CNENI</name>
<organism evidence="2 3">
    <name type="scientific">Cnephaeus nilssonii</name>
    <name type="common">Northern bat</name>
    <name type="synonym">Eptesicus nilssonii</name>
    <dbReference type="NCBI Taxonomy" id="3371016"/>
    <lineage>
        <taxon>Eukaryota</taxon>
        <taxon>Metazoa</taxon>
        <taxon>Chordata</taxon>
        <taxon>Craniata</taxon>
        <taxon>Vertebrata</taxon>
        <taxon>Euteleostomi</taxon>
        <taxon>Mammalia</taxon>
        <taxon>Eutheria</taxon>
        <taxon>Laurasiatheria</taxon>
        <taxon>Chiroptera</taxon>
        <taxon>Yangochiroptera</taxon>
        <taxon>Vespertilionidae</taxon>
        <taxon>Cnephaeus</taxon>
    </lineage>
</organism>
<dbReference type="EMBL" id="JAULJE010000006">
    <property type="protein sequence ID" value="KAK1341891.1"/>
    <property type="molecule type" value="Genomic_DNA"/>
</dbReference>
<evidence type="ECO:0000256" key="1">
    <source>
        <dbReference type="SAM" id="MobiDB-lite"/>
    </source>
</evidence>
<evidence type="ECO:0000313" key="3">
    <source>
        <dbReference type="Proteomes" id="UP001177744"/>
    </source>
</evidence>
<dbReference type="PANTHER" id="PTHR35542:SF2">
    <property type="entry name" value="LEUCINE-RICH REPEAT TRANSMEMBRANE PROTEIN CCDC168"/>
    <property type="match status" value="1"/>
</dbReference>
<dbReference type="InterPro" id="IPR053366">
    <property type="entry name" value="LRR_transmembrane"/>
</dbReference>